<dbReference type="STRING" id="1423774.FD31_GL002667"/>
<evidence type="ECO:0000313" key="1">
    <source>
        <dbReference type="EMBL" id="KRM17476.1"/>
    </source>
</evidence>
<evidence type="ECO:0008006" key="3">
    <source>
        <dbReference type="Google" id="ProtNLM"/>
    </source>
</evidence>
<comment type="caution">
    <text evidence="1">The sequence shown here is derived from an EMBL/GenBank/DDBJ whole genome shotgun (WGS) entry which is preliminary data.</text>
</comment>
<dbReference type="Proteomes" id="UP000051302">
    <property type="component" value="Unassembled WGS sequence"/>
</dbReference>
<name>A0A0R1WML5_9LACO</name>
<organism evidence="1 2">
    <name type="scientific">Companilactobacillus nantensis DSM 16982</name>
    <dbReference type="NCBI Taxonomy" id="1423774"/>
    <lineage>
        <taxon>Bacteria</taxon>
        <taxon>Bacillati</taxon>
        <taxon>Bacillota</taxon>
        <taxon>Bacilli</taxon>
        <taxon>Lactobacillales</taxon>
        <taxon>Lactobacillaceae</taxon>
        <taxon>Companilactobacillus</taxon>
    </lineage>
</organism>
<reference evidence="1 2" key="1">
    <citation type="journal article" date="2015" name="Genome Announc.">
        <title>Expanding the biotechnology potential of lactobacilli through comparative genomics of 213 strains and associated genera.</title>
        <authorList>
            <person name="Sun Z."/>
            <person name="Harris H.M."/>
            <person name="McCann A."/>
            <person name="Guo C."/>
            <person name="Argimon S."/>
            <person name="Zhang W."/>
            <person name="Yang X."/>
            <person name="Jeffery I.B."/>
            <person name="Cooney J.C."/>
            <person name="Kagawa T.F."/>
            <person name="Liu W."/>
            <person name="Song Y."/>
            <person name="Salvetti E."/>
            <person name="Wrobel A."/>
            <person name="Rasinkangas P."/>
            <person name="Parkhill J."/>
            <person name="Rea M.C."/>
            <person name="O'Sullivan O."/>
            <person name="Ritari J."/>
            <person name="Douillard F.P."/>
            <person name="Paul Ross R."/>
            <person name="Yang R."/>
            <person name="Briner A.E."/>
            <person name="Felis G.E."/>
            <person name="de Vos W.M."/>
            <person name="Barrangou R."/>
            <person name="Klaenhammer T.R."/>
            <person name="Caufield P.W."/>
            <person name="Cui Y."/>
            <person name="Zhang H."/>
            <person name="O'Toole P.W."/>
        </authorList>
    </citation>
    <scope>NUCLEOTIDE SEQUENCE [LARGE SCALE GENOMIC DNA]</scope>
    <source>
        <strain evidence="1 2">DSM 16982</strain>
    </source>
</reference>
<keyword evidence="2" id="KW-1185">Reference proteome</keyword>
<dbReference type="EMBL" id="AZFV01000009">
    <property type="protein sequence ID" value="KRM17476.1"/>
    <property type="molecule type" value="Genomic_DNA"/>
</dbReference>
<accession>A0A0R1WML5</accession>
<sequence>MDERKAQRLFIRVESPTQVNVFTALDSYGRREWLAKSDASTPDTVFGYFIDAEQMNIMLQSQFVQTNDRNIILKVIGNLKEENVRKASDDGVSQSVTVQSGVANVSEVKVPNPVELAPYRTFLEVDQPVSKFIFRMREGMQGAIFDADGGAWKIDAMNSIKEYLEDKFSDEIESGHVVVVA</sequence>
<proteinExistence type="predicted"/>
<dbReference type="PATRIC" id="fig|1423774.3.peg.2776"/>
<gene>
    <name evidence="1" type="ORF">FD31_GL002667</name>
</gene>
<protein>
    <recommendedName>
        <fullName evidence="3">Phage protein</fullName>
    </recommendedName>
</protein>
<dbReference type="AlphaFoldDB" id="A0A0R1WML5"/>
<evidence type="ECO:0000313" key="2">
    <source>
        <dbReference type="Proteomes" id="UP000051302"/>
    </source>
</evidence>